<dbReference type="InterPro" id="IPR023100">
    <property type="entry name" value="D-aminoacylase_insert_dom_sf"/>
</dbReference>
<comment type="caution">
    <text evidence="2">The sequence shown here is derived from an EMBL/GenBank/DDBJ whole genome shotgun (WGS) entry which is preliminary data.</text>
</comment>
<sequence>MTYELLITGATLYDGTGNTPYVADVWVKDDEICLIGKHNAVFYTAKTIIDGDGLILTPGFIDAHAHGEPFKTPEFENFLAMGVTTICLGQDGFSPDLSEDSYSSGEPLSSWMNRVDELQPGVNIVMFVGHNTIRMQSGTKYKSEPTEADFAEMEELLHKGMDLGCFGMTTGLEYNPGFNCKTPELDRLAKTVGERGGMIMSHMRSENDATIVPAIEELLSQGKYCPVQISHIKVVYGKGTSRAEEICNLLDDARSKGIKASADFYPYTASYTSIEILFPDWAKLPYNYEEVKATRSEELTRFLKEKIISRNGPEATLLGTGQFAGKTLGQVATELNKPFEEVLRDNIGPYGAFGAYFIMDEALQDTLLKYPNTMLCTDGSPFMNHPRSFGSFAKMIETFVFGKQLFPLEEGIRKMTGLTAETIGIPDRGFIKPGFKADLLLFDPTEIKANATYENPMQLSTGFRYVIVNGKVVKEQETFTGERAGRVLRKPQL</sequence>
<dbReference type="InterPro" id="IPR013108">
    <property type="entry name" value="Amidohydro_3"/>
</dbReference>
<organism evidence="2 3">
    <name type="scientific">Pontibacter fetidus</name>
    <dbReference type="NCBI Taxonomy" id="2700082"/>
    <lineage>
        <taxon>Bacteria</taxon>
        <taxon>Pseudomonadati</taxon>
        <taxon>Bacteroidota</taxon>
        <taxon>Cytophagia</taxon>
        <taxon>Cytophagales</taxon>
        <taxon>Hymenobacteraceae</taxon>
        <taxon>Pontibacter</taxon>
    </lineage>
</organism>
<dbReference type="InterPro" id="IPR050378">
    <property type="entry name" value="Metallo-dep_Hydrolases_sf"/>
</dbReference>
<keyword evidence="2" id="KW-0378">Hydrolase</keyword>
<dbReference type="EMBL" id="JAAEAA010000007">
    <property type="protein sequence ID" value="NDK55608.1"/>
    <property type="molecule type" value="Genomic_DNA"/>
</dbReference>
<dbReference type="PANTHER" id="PTHR11647">
    <property type="entry name" value="HYDRANTOINASE/DIHYDROPYRIMIDINASE FAMILY MEMBER"/>
    <property type="match status" value="1"/>
</dbReference>
<dbReference type="AlphaFoldDB" id="A0A6B2H0G3"/>
<name>A0A6B2H0G3_9BACT</name>
<gene>
    <name evidence="2" type="ORF">GWO68_06760</name>
</gene>
<accession>A0A6B2H0G3</accession>
<dbReference type="Pfam" id="PF07969">
    <property type="entry name" value="Amidohydro_3"/>
    <property type="match status" value="1"/>
</dbReference>
<protein>
    <submittedName>
        <fullName evidence="2">Amidohydrolase family protein</fullName>
    </submittedName>
</protein>
<dbReference type="InterPro" id="IPR032466">
    <property type="entry name" value="Metal_Hydrolase"/>
</dbReference>
<dbReference type="GO" id="GO:0016811">
    <property type="term" value="F:hydrolase activity, acting on carbon-nitrogen (but not peptide) bonds, in linear amides"/>
    <property type="evidence" value="ECO:0007669"/>
    <property type="project" value="InterPro"/>
</dbReference>
<keyword evidence="3" id="KW-1185">Reference proteome</keyword>
<dbReference type="PANTHER" id="PTHR11647:SF1">
    <property type="entry name" value="COLLAPSIN RESPONSE MEDIATOR PROTEIN"/>
    <property type="match status" value="1"/>
</dbReference>
<reference evidence="2 3" key="1">
    <citation type="submission" date="2020-01" db="EMBL/GenBank/DDBJ databases">
        <authorList>
            <person name="Kim M.K."/>
        </authorList>
    </citation>
    <scope>NUCLEOTIDE SEQUENCE [LARGE SCALE GENOMIC DNA]</scope>
    <source>
        <strain evidence="2 3">BT213</strain>
    </source>
</reference>
<dbReference type="SUPFAM" id="SSF51556">
    <property type="entry name" value="Metallo-dependent hydrolases"/>
    <property type="match status" value="1"/>
</dbReference>
<evidence type="ECO:0000259" key="1">
    <source>
        <dbReference type="Pfam" id="PF07969"/>
    </source>
</evidence>
<dbReference type="GO" id="GO:0016812">
    <property type="term" value="F:hydrolase activity, acting on carbon-nitrogen (but not peptide) bonds, in cyclic amides"/>
    <property type="evidence" value="ECO:0007669"/>
    <property type="project" value="TreeGrafter"/>
</dbReference>
<dbReference type="Gene3D" id="3.20.20.140">
    <property type="entry name" value="Metal-dependent hydrolases"/>
    <property type="match status" value="1"/>
</dbReference>
<dbReference type="InterPro" id="IPR011059">
    <property type="entry name" value="Metal-dep_hydrolase_composite"/>
</dbReference>
<proteinExistence type="predicted"/>
<dbReference type="Gene3D" id="2.30.40.10">
    <property type="entry name" value="Urease, subunit C, domain 1"/>
    <property type="match status" value="1"/>
</dbReference>
<evidence type="ECO:0000313" key="3">
    <source>
        <dbReference type="Proteomes" id="UP000478546"/>
    </source>
</evidence>
<dbReference type="RefSeq" id="WP_162345675.1">
    <property type="nucleotide sequence ID" value="NZ_JAAEAA010000007.1"/>
</dbReference>
<dbReference type="Gene3D" id="3.30.1490.130">
    <property type="entry name" value="D-aminoacylase. Domain 3"/>
    <property type="match status" value="1"/>
</dbReference>
<evidence type="ECO:0000313" key="2">
    <source>
        <dbReference type="EMBL" id="NDK55608.1"/>
    </source>
</evidence>
<dbReference type="GO" id="GO:0005829">
    <property type="term" value="C:cytosol"/>
    <property type="evidence" value="ECO:0007669"/>
    <property type="project" value="TreeGrafter"/>
</dbReference>
<dbReference type="Proteomes" id="UP000478546">
    <property type="component" value="Unassembled WGS sequence"/>
</dbReference>
<dbReference type="SUPFAM" id="SSF51338">
    <property type="entry name" value="Composite domain of metallo-dependent hydrolases"/>
    <property type="match status" value="1"/>
</dbReference>
<feature type="domain" description="Amidohydrolase 3" evidence="1">
    <location>
        <begin position="374"/>
        <end position="473"/>
    </location>
</feature>